<dbReference type="KEGG" id="age:AA314_02169"/>
<dbReference type="Proteomes" id="UP000035579">
    <property type="component" value="Chromosome"/>
</dbReference>
<gene>
    <name evidence="1" type="ORF">AA314_02169</name>
    <name evidence="2" type="ORF">ATI61_10449</name>
</gene>
<reference evidence="2 4" key="2">
    <citation type="submission" date="2018-08" db="EMBL/GenBank/DDBJ databases">
        <title>Genomic Encyclopedia of Archaeal and Bacterial Type Strains, Phase II (KMG-II): from individual species to whole genera.</title>
        <authorList>
            <person name="Goeker M."/>
        </authorList>
    </citation>
    <scope>NUCLEOTIDE SEQUENCE [LARGE SCALE GENOMIC DNA]</scope>
    <source>
        <strain evidence="2 4">DSM 2261</strain>
    </source>
</reference>
<accession>A0AAC8Q3R1</accession>
<dbReference type="RefSeq" id="WP_047855346.1">
    <property type="nucleotide sequence ID" value="NZ_CP011509.1"/>
</dbReference>
<organism evidence="1 3">
    <name type="scientific">Archangium gephyra</name>
    <dbReference type="NCBI Taxonomy" id="48"/>
    <lineage>
        <taxon>Bacteria</taxon>
        <taxon>Pseudomonadati</taxon>
        <taxon>Myxococcota</taxon>
        <taxon>Myxococcia</taxon>
        <taxon>Myxococcales</taxon>
        <taxon>Cystobacterineae</taxon>
        <taxon>Archangiaceae</taxon>
        <taxon>Archangium</taxon>
    </lineage>
</organism>
<keyword evidence="4" id="KW-1185">Reference proteome</keyword>
<evidence type="ECO:0000313" key="4">
    <source>
        <dbReference type="Proteomes" id="UP000256345"/>
    </source>
</evidence>
<proteinExistence type="predicted"/>
<name>A0AAC8Q3R1_9BACT</name>
<dbReference type="Proteomes" id="UP000256345">
    <property type="component" value="Unassembled WGS sequence"/>
</dbReference>
<dbReference type="AlphaFoldDB" id="A0AAC8Q3R1"/>
<protein>
    <submittedName>
        <fullName evidence="2">Killing trait domain-containing protein</fullName>
    </submittedName>
</protein>
<dbReference type="EMBL" id="QUMU01000004">
    <property type="protein sequence ID" value="REG32762.1"/>
    <property type="molecule type" value="Genomic_DNA"/>
</dbReference>
<dbReference type="EMBL" id="CP011509">
    <property type="protein sequence ID" value="AKJ00543.1"/>
    <property type="molecule type" value="Genomic_DNA"/>
</dbReference>
<evidence type="ECO:0000313" key="2">
    <source>
        <dbReference type="EMBL" id="REG32762.1"/>
    </source>
</evidence>
<evidence type="ECO:0000313" key="3">
    <source>
        <dbReference type="Proteomes" id="UP000035579"/>
    </source>
</evidence>
<reference evidence="1 3" key="1">
    <citation type="submission" date="2015-05" db="EMBL/GenBank/DDBJ databases">
        <title>Genome assembly of Archangium gephyra DSM 2261.</title>
        <authorList>
            <person name="Sharma G."/>
            <person name="Subramanian S."/>
        </authorList>
    </citation>
    <scope>NUCLEOTIDE SEQUENCE [LARGE SCALE GENOMIC DNA]</scope>
    <source>
        <strain evidence="1 3">DSM 2261</strain>
    </source>
</reference>
<evidence type="ECO:0000313" key="1">
    <source>
        <dbReference type="EMBL" id="AKJ00543.1"/>
    </source>
</evidence>
<sequence length="115" mass="11722">MSALTTVNPQILDAVTQTNKNVLQGARAAGSGMAYQHVAQSTAIAIQDIVEYLRNVAAVSTATNGVALGMILAGQNTDNATKALAAAQTAMTQAAALFQQVGETSATVLKNFPSS</sequence>